<evidence type="ECO:0000256" key="6">
    <source>
        <dbReference type="RuleBase" id="RU003983"/>
    </source>
</evidence>
<feature type="transmembrane region" description="Helical" evidence="7">
    <location>
        <begin position="96"/>
        <end position="114"/>
    </location>
</feature>
<evidence type="ECO:0000256" key="3">
    <source>
        <dbReference type="ARBA" id="ARBA00022801"/>
    </source>
</evidence>
<dbReference type="InterPro" id="IPR055518">
    <property type="entry name" value="DUF7092"/>
</dbReference>
<keyword evidence="3 6" id="KW-0378">Hydrolase</keyword>
<dbReference type="PANTHER" id="PTHR22726:SF1">
    <property type="entry name" value="METALLOENDOPEPTIDASE OMA1, MITOCHONDRIAL"/>
    <property type="match status" value="1"/>
</dbReference>
<dbReference type="Pfam" id="PF01435">
    <property type="entry name" value="Peptidase_M48"/>
    <property type="match status" value="1"/>
</dbReference>
<dbReference type="InterPro" id="IPR001915">
    <property type="entry name" value="Peptidase_M48"/>
</dbReference>
<name>A0ABT1W6V6_9PROT</name>
<evidence type="ECO:0000256" key="2">
    <source>
        <dbReference type="ARBA" id="ARBA00022723"/>
    </source>
</evidence>
<dbReference type="EMBL" id="JAMSKV010000004">
    <property type="protein sequence ID" value="MCQ8278145.1"/>
    <property type="molecule type" value="Genomic_DNA"/>
</dbReference>
<accession>A0ABT1W6V6</accession>
<evidence type="ECO:0000313" key="11">
    <source>
        <dbReference type="Proteomes" id="UP001524587"/>
    </source>
</evidence>
<evidence type="ECO:0000256" key="1">
    <source>
        <dbReference type="ARBA" id="ARBA00022670"/>
    </source>
</evidence>
<feature type="domain" description="Peptidase M48" evidence="8">
    <location>
        <begin position="154"/>
        <end position="316"/>
    </location>
</feature>
<reference evidence="10 11" key="1">
    <citation type="submission" date="2022-06" db="EMBL/GenBank/DDBJ databases">
        <title>Endosaccharibacter gen. nov., sp. nov., endophytic bacteria isolated from sugarcane.</title>
        <authorList>
            <person name="Pitiwittayakul N."/>
            <person name="Yukphan P."/>
            <person name="Charoenyingcharoen P."/>
            <person name="Tanasupawat S."/>
        </authorList>
    </citation>
    <scope>NUCLEOTIDE SEQUENCE [LARGE SCALE GENOMIC DNA]</scope>
    <source>
        <strain evidence="10 11">KSS8</strain>
    </source>
</reference>
<evidence type="ECO:0000256" key="7">
    <source>
        <dbReference type="SAM" id="Phobius"/>
    </source>
</evidence>
<evidence type="ECO:0000313" key="10">
    <source>
        <dbReference type="EMBL" id="MCQ8278145.1"/>
    </source>
</evidence>
<dbReference type="Pfam" id="PF23368">
    <property type="entry name" value="DUF7092"/>
    <property type="match status" value="1"/>
</dbReference>
<dbReference type="PANTHER" id="PTHR22726">
    <property type="entry name" value="METALLOENDOPEPTIDASE OMA1"/>
    <property type="match status" value="1"/>
</dbReference>
<dbReference type="InterPro" id="IPR051156">
    <property type="entry name" value="Mito/Outer_Membr_Metalloprot"/>
</dbReference>
<evidence type="ECO:0000259" key="9">
    <source>
        <dbReference type="Pfam" id="PF23368"/>
    </source>
</evidence>
<comment type="cofactor">
    <cofactor evidence="6">
        <name>Zn(2+)</name>
        <dbReference type="ChEBI" id="CHEBI:29105"/>
    </cofactor>
    <text evidence="6">Binds 1 zinc ion per subunit.</text>
</comment>
<evidence type="ECO:0000256" key="4">
    <source>
        <dbReference type="ARBA" id="ARBA00022833"/>
    </source>
</evidence>
<keyword evidence="7" id="KW-1133">Transmembrane helix</keyword>
<protein>
    <submittedName>
        <fullName evidence="10">M48 family metallopeptidase</fullName>
    </submittedName>
</protein>
<sequence>MATGRLFDGETARAHPVLLSLDGGALAIFDPITGAMLRWPLDEIRLVDIDGPGPDTTLRRRGHPARLVVTDAALLEDLRAVNPSLRRRAPWVARHWLGGVLALLLSVALAALLVDRAPLLLSGLVPHWLEQTWSTQIETTVSLGSGRCDGVAGQAALNRLVGILAPAAGIERTPSIAVLNDEQVNAFTLPDGRILLLRGLIAHVSDPDELAGVIAHELGHARHRDPTREALRRMELSMLARALGWGGQVGGQMAALSYGRRIEARADRGAIVTLRAAGLRADGLARFLVSLKTGSDDDRLAFLSDHPSDAARIAVLPRDKVGRSAMGEADWQAVKRICDQ</sequence>
<dbReference type="Gene3D" id="3.30.2010.10">
    <property type="entry name" value="Metalloproteases ('zincins'), catalytic domain"/>
    <property type="match status" value="1"/>
</dbReference>
<keyword evidence="7" id="KW-0472">Membrane</keyword>
<keyword evidence="1 6" id="KW-0645">Protease</keyword>
<keyword evidence="11" id="KW-1185">Reference proteome</keyword>
<evidence type="ECO:0000256" key="5">
    <source>
        <dbReference type="ARBA" id="ARBA00023049"/>
    </source>
</evidence>
<dbReference type="RefSeq" id="WP_422863604.1">
    <property type="nucleotide sequence ID" value="NZ_JAMSKV010000004.1"/>
</dbReference>
<comment type="similarity">
    <text evidence="6">Belongs to the peptidase M48 family.</text>
</comment>
<feature type="domain" description="DUF7092" evidence="9">
    <location>
        <begin position="1"/>
        <end position="79"/>
    </location>
</feature>
<gene>
    <name evidence="10" type="ORF">NFI95_06750</name>
</gene>
<keyword evidence="7" id="KW-0812">Transmembrane</keyword>
<proteinExistence type="inferred from homology"/>
<keyword evidence="2" id="KW-0479">Metal-binding</keyword>
<dbReference type="CDD" id="cd07332">
    <property type="entry name" value="M48C_Oma1_like"/>
    <property type="match status" value="1"/>
</dbReference>
<evidence type="ECO:0000259" key="8">
    <source>
        <dbReference type="Pfam" id="PF01435"/>
    </source>
</evidence>
<keyword evidence="4 6" id="KW-0862">Zinc</keyword>
<comment type="caution">
    <text evidence="10">The sequence shown here is derived from an EMBL/GenBank/DDBJ whole genome shotgun (WGS) entry which is preliminary data.</text>
</comment>
<organism evidence="10 11">
    <name type="scientific">Endosaccharibacter trunci</name>
    <dbReference type="NCBI Taxonomy" id="2812733"/>
    <lineage>
        <taxon>Bacteria</taxon>
        <taxon>Pseudomonadati</taxon>
        <taxon>Pseudomonadota</taxon>
        <taxon>Alphaproteobacteria</taxon>
        <taxon>Acetobacterales</taxon>
        <taxon>Acetobacteraceae</taxon>
        <taxon>Endosaccharibacter</taxon>
    </lineage>
</organism>
<keyword evidence="5 6" id="KW-0482">Metalloprotease</keyword>
<dbReference type="Proteomes" id="UP001524587">
    <property type="component" value="Unassembled WGS sequence"/>
</dbReference>